<accession>A0A699GU53</accession>
<evidence type="ECO:0000313" key="1">
    <source>
        <dbReference type="EMBL" id="GEW08116.1"/>
    </source>
</evidence>
<reference evidence="1" key="1">
    <citation type="journal article" date="2019" name="Sci. Rep.">
        <title>Draft genome of Tanacetum cinerariifolium, the natural source of mosquito coil.</title>
        <authorList>
            <person name="Yamashiro T."/>
            <person name="Shiraishi A."/>
            <person name="Satake H."/>
            <person name="Nakayama K."/>
        </authorList>
    </citation>
    <scope>NUCLEOTIDE SEQUENCE</scope>
</reference>
<name>A0A699GU53_TANCI</name>
<gene>
    <name evidence="1" type="ORF">Tci_180092</name>
</gene>
<organism evidence="1">
    <name type="scientific">Tanacetum cinerariifolium</name>
    <name type="common">Dalmatian daisy</name>
    <name type="synonym">Chrysanthemum cinerariifolium</name>
    <dbReference type="NCBI Taxonomy" id="118510"/>
    <lineage>
        <taxon>Eukaryota</taxon>
        <taxon>Viridiplantae</taxon>
        <taxon>Streptophyta</taxon>
        <taxon>Embryophyta</taxon>
        <taxon>Tracheophyta</taxon>
        <taxon>Spermatophyta</taxon>
        <taxon>Magnoliopsida</taxon>
        <taxon>eudicotyledons</taxon>
        <taxon>Gunneridae</taxon>
        <taxon>Pentapetalae</taxon>
        <taxon>asterids</taxon>
        <taxon>campanulids</taxon>
        <taxon>Asterales</taxon>
        <taxon>Asteraceae</taxon>
        <taxon>Asteroideae</taxon>
        <taxon>Anthemideae</taxon>
        <taxon>Anthemidinae</taxon>
        <taxon>Tanacetum</taxon>
    </lineage>
</organism>
<dbReference type="EMBL" id="BKCJ010044450">
    <property type="protein sequence ID" value="GEW08116.1"/>
    <property type="molecule type" value="Genomic_DNA"/>
</dbReference>
<comment type="caution">
    <text evidence="1">The sequence shown here is derived from an EMBL/GenBank/DDBJ whole genome shotgun (WGS) entry which is preliminary data.</text>
</comment>
<sequence>MRRQCLLLEPFAYSTGPNFTKAIKDTVLPWFPLSHLYGERYMARTLALHVAVEVVPPTQLLLTLQRNLGIMAKVVGST</sequence>
<dbReference type="AlphaFoldDB" id="A0A699GU53"/>
<protein>
    <submittedName>
        <fullName evidence="1">Uncharacterized protein</fullName>
    </submittedName>
</protein>
<proteinExistence type="predicted"/>